<reference evidence="2" key="1">
    <citation type="journal article" date="2022" name="bioRxiv">
        <title>Sequencing and chromosome-scale assembly of the giantPleurodeles waltlgenome.</title>
        <authorList>
            <person name="Brown T."/>
            <person name="Elewa A."/>
            <person name="Iarovenko S."/>
            <person name="Subramanian E."/>
            <person name="Araus A.J."/>
            <person name="Petzold A."/>
            <person name="Susuki M."/>
            <person name="Suzuki K.-i.T."/>
            <person name="Hayashi T."/>
            <person name="Toyoda A."/>
            <person name="Oliveira C."/>
            <person name="Osipova E."/>
            <person name="Leigh N.D."/>
            <person name="Simon A."/>
            <person name="Yun M.H."/>
        </authorList>
    </citation>
    <scope>NUCLEOTIDE SEQUENCE</scope>
    <source>
        <strain evidence="2">20211129_DDA</strain>
        <tissue evidence="2">Liver</tissue>
    </source>
</reference>
<evidence type="ECO:0000256" key="1">
    <source>
        <dbReference type="SAM" id="MobiDB-lite"/>
    </source>
</evidence>
<keyword evidence="3" id="KW-1185">Reference proteome</keyword>
<accession>A0AAV7PRT2</accession>
<feature type="compositionally biased region" description="Polar residues" evidence="1">
    <location>
        <begin position="131"/>
        <end position="143"/>
    </location>
</feature>
<evidence type="ECO:0000313" key="2">
    <source>
        <dbReference type="EMBL" id="KAJ1129183.1"/>
    </source>
</evidence>
<gene>
    <name evidence="2" type="ORF">NDU88_007554</name>
</gene>
<protein>
    <submittedName>
        <fullName evidence="2">Uncharacterized protein</fullName>
    </submittedName>
</protein>
<feature type="compositionally biased region" description="Basic and acidic residues" evidence="1">
    <location>
        <begin position="91"/>
        <end position="104"/>
    </location>
</feature>
<feature type="compositionally biased region" description="Polar residues" evidence="1">
    <location>
        <begin position="114"/>
        <end position="124"/>
    </location>
</feature>
<feature type="compositionally biased region" description="Basic and acidic residues" evidence="1">
    <location>
        <begin position="175"/>
        <end position="195"/>
    </location>
</feature>
<name>A0AAV7PRT2_PLEWA</name>
<dbReference type="AlphaFoldDB" id="A0AAV7PRT2"/>
<proteinExistence type="predicted"/>
<feature type="region of interest" description="Disordered" evidence="1">
    <location>
        <begin position="91"/>
        <end position="158"/>
    </location>
</feature>
<organism evidence="2 3">
    <name type="scientific">Pleurodeles waltl</name>
    <name type="common">Iberian ribbed newt</name>
    <dbReference type="NCBI Taxonomy" id="8319"/>
    <lineage>
        <taxon>Eukaryota</taxon>
        <taxon>Metazoa</taxon>
        <taxon>Chordata</taxon>
        <taxon>Craniata</taxon>
        <taxon>Vertebrata</taxon>
        <taxon>Euteleostomi</taxon>
        <taxon>Amphibia</taxon>
        <taxon>Batrachia</taxon>
        <taxon>Caudata</taxon>
        <taxon>Salamandroidea</taxon>
        <taxon>Salamandridae</taxon>
        <taxon>Pleurodelinae</taxon>
        <taxon>Pleurodeles</taxon>
    </lineage>
</organism>
<feature type="compositionally biased region" description="Basic and acidic residues" evidence="1">
    <location>
        <begin position="144"/>
        <end position="154"/>
    </location>
</feature>
<sequence length="215" mass="23848">MRAQNNQGLQRCRSSAEAALKCTTHLLQRWKIVCSGGLNPGARRPPYTFGLLATHYIPWRYSRARESGVTRCPDDWGPGVSNVTPDFRVQEIGKREDGRMRAAEESDAADFQTAEPTVTENGNQEEPKKSAGTTDGSRNTGDTKIQEPTEETLRSRHIPGGAWLTKVRSFLRDSQFLKREKGGRRGEGRDGEKGVGEGSCWEEGREVRSQGGIEV</sequence>
<dbReference type="Proteomes" id="UP001066276">
    <property type="component" value="Chromosome 7"/>
</dbReference>
<dbReference type="EMBL" id="JANPWB010000011">
    <property type="protein sequence ID" value="KAJ1129183.1"/>
    <property type="molecule type" value="Genomic_DNA"/>
</dbReference>
<evidence type="ECO:0000313" key="3">
    <source>
        <dbReference type="Proteomes" id="UP001066276"/>
    </source>
</evidence>
<comment type="caution">
    <text evidence="2">The sequence shown here is derived from an EMBL/GenBank/DDBJ whole genome shotgun (WGS) entry which is preliminary data.</text>
</comment>
<feature type="region of interest" description="Disordered" evidence="1">
    <location>
        <begin position="174"/>
        <end position="215"/>
    </location>
</feature>